<accession>A0AAW9S892</accession>
<dbReference type="RefSeq" id="WP_346824191.1">
    <property type="nucleotide sequence ID" value="NZ_JBDKWZ010000022.1"/>
</dbReference>
<comment type="caution">
    <text evidence="1">The sequence shown here is derived from an EMBL/GenBank/DDBJ whole genome shotgun (WGS) entry which is preliminary data.</text>
</comment>
<dbReference type="AlphaFoldDB" id="A0AAW9S892"/>
<reference evidence="1 2" key="1">
    <citation type="submission" date="2024-04" db="EMBL/GenBank/DDBJ databases">
        <title>Novel genus in family Flammeovirgaceae.</title>
        <authorList>
            <person name="Nguyen T.H."/>
            <person name="Vuong T.Q."/>
            <person name="Le H."/>
            <person name="Kim S.-G."/>
        </authorList>
    </citation>
    <scope>NUCLEOTIDE SEQUENCE [LARGE SCALE GENOMIC DNA]</scope>
    <source>
        <strain evidence="1 2">JCM 23209</strain>
    </source>
</reference>
<dbReference type="EMBL" id="JBDKWZ010000022">
    <property type="protein sequence ID" value="MEN7551410.1"/>
    <property type="molecule type" value="Genomic_DNA"/>
</dbReference>
<organism evidence="1 2">
    <name type="scientific">Rapidithrix thailandica</name>
    <dbReference type="NCBI Taxonomy" id="413964"/>
    <lineage>
        <taxon>Bacteria</taxon>
        <taxon>Pseudomonadati</taxon>
        <taxon>Bacteroidota</taxon>
        <taxon>Cytophagia</taxon>
        <taxon>Cytophagales</taxon>
        <taxon>Flammeovirgaceae</taxon>
        <taxon>Rapidithrix</taxon>
    </lineage>
</organism>
<keyword evidence="2" id="KW-1185">Reference proteome</keyword>
<sequence>MKQLQFNWLTEGIIDYEYKKYILLAYLQEANKELNIKKLFPILKDLLFHYQNLLNIKNRKSLLYEHFPESLSRADFQKLKLSYTKMVQDDDVMEVIEEILQYALPRFKQLLEEGREIYGYIEAQLEIEHIGITPLYMDEGYLFLHVQEDIFTKIFRYQISVYASHHEKYRDIHINYLDSIKKSVGSPYEKIKLQLIKKFKDLPNPATFLVYSKVTCPFNETLLPIASKSLVKHISAMVA</sequence>
<gene>
    <name evidence="1" type="ORF">AAG747_26070</name>
</gene>
<proteinExistence type="predicted"/>
<protein>
    <submittedName>
        <fullName evidence="1">Uncharacterized protein</fullName>
    </submittedName>
</protein>
<evidence type="ECO:0000313" key="1">
    <source>
        <dbReference type="EMBL" id="MEN7551410.1"/>
    </source>
</evidence>
<evidence type="ECO:0000313" key="2">
    <source>
        <dbReference type="Proteomes" id="UP001403385"/>
    </source>
</evidence>
<dbReference type="Proteomes" id="UP001403385">
    <property type="component" value="Unassembled WGS sequence"/>
</dbReference>
<name>A0AAW9S892_9BACT</name>